<dbReference type="Proteomes" id="UP001589535">
    <property type="component" value="Unassembled WGS sequence"/>
</dbReference>
<keyword evidence="1" id="KW-0812">Transmembrane</keyword>
<sequence length="67" mass="6402">MFGLLGQIVASWSTTVRALVIVGVVVVTAVGGIVVGLKVLNADVTAGPGSIVGCAALAPATTAGDVP</sequence>
<organism evidence="2 3">
    <name type="scientific">Amycolatopsis plumensis</name>
    <dbReference type="NCBI Taxonomy" id="236508"/>
    <lineage>
        <taxon>Bacteria</taxon>
        <taxon>Bacillati</taxon>
        <taxon>Actinomycetota</taxon>
        <taxon>Actinomycetes</taxon>
        <taxon>Pseudonocardiales</taxon>
        <taxon>Pseudonocardiaceae</taxon>
        <taxon>Amycolatopsis</taxon>
    </lineage>
</organism>
<proteinExistence type="predicted"/>
<keyword evidence="3" id="KW-1185">Reference proteome</keyword>
<keyword evidence="1" id="KW-0472">Membrane</keyword>
<evidence type="ECO:0000313" key="2">
    <source>
        <dbReference type="EMBL" id="MFB9685977.1"/>
    </source>
</evidence>
<keyword evidence="1" id="KW-1133">Transmembrane helix</keyword>
<reference evidence="2 3" key="1">
    <citation type="submission" date="2024-09" db="EMBL/GenBank/DDBJ databases">
        <authorList>
            <person name="Sun Q."/>
            <person name="Mori K."/>
        </authorList>
    </citation>
    <scope>NUCLEOTIDE SEQUENCE [LARGE SCALE GENOMIC DNA]</scope>
    <source>
        <strain evidence="2 3">JCM 13852</strain>
    </source>
</reference>
<comment type="caution">
    <text evidence="2">The sequence shown here is derived from an EMBL/GenBank/DDBJ whole genome shotgun (WGS) entry which is preliminary data.</text>
</comment>
<accession>A0ABV5U3L5</accession>
<evidence type="ECO:0000256" key="1">
    <source>
        <dbReference type="SAM" id="Phobius"/>
    </source>
</evidence>
<feature type="transmembrane region" description="Helical" evidence="1">
    <location>
        <begin position="20"/>
        <end position="40"/>
    </location>
</feature>
<dbReference type="RefSeq" id="WP_378194388.1">
    <property type="nucleotide sequence ID" value="NZ_JBHMBK010000012.1"/>
</dbReference>
<name>A0ABV5U3L5_9PSEU</name>
<protein>
    <submittedName>
        <fullName evidence="2">Uncharacterized protein</fullName>
    </submittedName>
</protein>
<gene>
    <name evidence="2" type="ORF">ACFFTO_17410</name>
</gene>
<evidence type="ECO:0000313" key="3">
    <source>
        <dbReference type="Proteomes" id="UP001589535"/>
    </source>
</evidence>
<dbReference type="EMBL" id="JBHMBK010000012">
    <property type="protein sequence ID" value="MFB9685977.1"/>
    <property type="molecule type" value="Genomic_DNA"/>
</dbReference>